<dbReference type="GO" id="GO:0005886">
    <property type="term" value="C:plasma membrane"/>
    <property type="evidence" value="ECO:0007669"/>
    <property type="project" value="UniProtKB-SubCell"/>
</dbReference>
<evidence type="ECO:0000256" key="4">
    <source>
        <dbReference type="ARBA" id="ARBA00022475"/>
    </source>
</evidence>
<gene>
    <name evidence="16" type="primary">AVEN_207451_1</name>
    <name evidence="16" type="ORF">NPIL_214501</name>
</gene>
<dbReference type="GO" id="GO:0043226">
    <property type="term" value="C:organelle"/>
    <property type="evidence" value="ECO:0007669"/>
    <property type="project" value="UniProtKB-ARBA"/>
</dbReference>
<protein>
    <submittedName>
        <fullName evidence="16">Lig_chan-Glu_bd domain-containing protein</fullName>
    </submittedName>
</protein>
<dbReference type="GO" id="GO:0050906">
    <property type="term" value="P:detection of stimulus involved in sensory perception"/>
    <property type="evidence" value="ECO:0007669"/>
    <property type="project" value="UniProtKB-ARBA"/>
</dbReference>
<dbReference type="FunFam" id="3.40.190.10:FF:000078">
    <property type="entry name" value="glutamate receptor ionotropic, NMDA 3B"/>
    <property type="match status" value="1"/>
</dbReference>
<evidence type="ECO:0000259" key="15">
    <source>
        <dbReference type="SMART" id="SM00918"/>
    </source>
</evidence>
<keyword evidence="11" id="KW-0325">Glycoprotein</keyword>
<dbReference type="OrthoDB" id="6415506at2759"/>
<proteinExistence type="inferred from homology"/>
<reference evidence="16" key="1">
    <citation type="submission" date="2020-08" db="EMBL/GenBank/DDBJ databases">
        <title>Multicomponent nature underlies the extraordinary mechanical properties of spider dragline silk.</title>
        <authorList>
            <person name="Kono N."/>
            <person name="Nakamura H."/>
            <person name="Mori M."/>
            <person name="Yoshida Y."/>
            <person name="Ohtoshi R."/>
            <person name="Malay A.D."/>
            <person name="Moran D.A.P."/>
            <person name="Tomita M."/>
            <person name="Numata K."/>
            <person name="Arakawa K."/>
        </authorList>
    </citation>
    <scope>NUCLEOTIDE SEQUENCE</scope>
</reference>
<evidence type="ECO:0000256" key="9">
    <source>
        <dbReference type="ARBA" id="ARBA00023136"/>
    </source>
</evidence>
<dbReference type="SMART" id="SM00918">
    <property type="entry name" value="Lig_chan-Glu_bd"/>
    <property type="match status" value="1"/>
</dbReference>
<evidence type="ECO:0000256" key="2">
    <source>
        <dbReference type="ARBA" id="ARBA00008685"/>
    </source>
</evidence>
<keyword evidence="7" id="KW-0175">Coiled coil</keyword>
<dbReference type="PANTHER" id="PTHR42643:SF42">
    <property type="entry name" value="IONOTROPIC GLUTAMATE RECEPTOR L-GLUTAMATE AND GLYCINE-BINDING DOMAIN-CONTAINING PROTEIN"/>
    <property type="match status" value="1"/>
</dbReference>
<feature type="transmembrane region" description="Helical" evidence="14">
    <location>
        <begin position="190"/>
        <end position="213"/>
    </location>
</feature>
<dbReference type="Proteomes" id="UP000887013">
    <property type="component" value="Unassembled WGS sequence"/>
</dbReference>
<dbReference type="Gene3D" id="3.40.190.10">
    <property type="entry name" value="Periplasmic binding protein-like II"/>
    <property type="match status" value="1"/>
</dbReference>
<evidence type="ECO:0000256" key="14">
    <source>
        <dbReference type="SAM" id="Phobius"/>
    </source>
</evidence>
<dbReference type="InterPro" id="IPR052192">
    <property type="entry name" value="Insect_Ionotropic_Sensory_Rcpt"/>
</dbReference>
<keyword evidence="8" id="KW-0406">Ion transport</keyword>
<evidence type="ECO:0000256" key="5">
    <source>
        <dbReference type="ARBA" id="ARBA00022692"/>
    </source>
</evidence>
<evidence type="ECO:0000256" key="10">
    <source>
        <dbReference type="ARBA" id="ARBA00023170"/>
    </source>
</evidence>
<evidence type="ECO:0000256" key="1">
    <source>
        <dbReference type="ARBA" id="ARBA00004651"/>
    </source>
</evidence>
<dbReference type="Gene3D" id="1.10.287.70">
    <property type="match status" value="1"/>
</dbReference>
<dbReference type="Pfam" id="PF00060">
    <property type="entry name" value="Lig_chan"/>
    <property type="match status" value="1"/>
</dbReference>
<keyword evidence="17" id="KW-1185">Reference proteome</keyword>
<keyword evidence="12" id="KW-1071">Ligand-gated ion channel</keyword>
<keyword evidence="4" id="KW-1003">Cell membrane</keyword>
<keyword evidence="9 14" id="KW-0472">Membrane</keyword>
<evidence type="ECO:0000256" key="12">
    <source>
        <dbReference type="ARBA" id="ARBA00023286"/>
    </source>
</evidence>
<dbReference type="EMBL" id="BMAW01122169">
    <property type="protein sequence ID" value="GFT97765.1"/>
    <property type="molecule type" value="Genomic_DNA"/>
</dbReference>
<evidence type="ECO:0000256" key="7">
    <source>
        <dbReference type="ARBA" id="ARBA00023054"/>
    </source>
</evidence>
<organism evidence="16 17">
    <name type="scientific">Nephila pilipes</name>
    <name type="common">Giant wood spider</name>
    <name type="synonym">Nephila maculata</name>
    <dbReference type="NCBI Taxonomy" id="299642"/>
    <lineage>
        <taxon>Eukaryota</taxon>
        <taxon>Metazoa</taxon>
        <taxon>Ecdysozoa</taxon>
        <taxon>Arthropoda</taxon>
        <taxon>Chelicerata</taxon>
        <taxon>Arachnida</taxon>
        <taxon>Araneae</taxon>
        <taxon>Araneomorphae</taxon>
        <taxon>Entelegynae</taxon>
        <taxon>Araneoidea</taxon>
        <taxon>Nephilidae</taxon>
        <taxon>Nephila</taxon>
    </lineage>
</organism>
<dbReference type="InterPro" id="IPR001320">
    <property type="entry name" value="Iontro_rcpt_C"/>
</dbReference>
<evidence type="ECO:0000256" key="11">
    <source>
        <dbReference type="ARBA" id="ARBA00023180"/>
    </source>
</evidence>
<dbReference type="PANTHER" id="PTHR42643">
    <property type="entry name" value="IONOTROPIC RECEPTOR 20A-RELATED"/>
    <property type="match status" value="1"/>
</dbReference>
<feature type="transmembrane region" description="Helical" evidence="14">
    <location>
        <begin position="378"/>
        <end position="401"/>
    </location>
</feature>
<evidence type="ECO:0000256" key="6">
    <source>
        <dbReference type="ARBA" id="ARBA00022989"/>
    </source>
</evidence>
<evidence type="ECO:0000256" key="13">
    <source>
        <dbReference type="ARBA" id="ARBA00023303"/>
    </source>
</evidence>
<sequence>MNQNYDKKNVLPLVRIAVVPLPPMFDFTTDEKGRTVASGTEGIFMDTILKALRYRYELYVPPDHEWGRLLNGNWTGMIGALLNKQADLAWTWLSVNEERHNVVNFSSSYFVDTTTFGVVKPGPLHATYTILYPFDVDVWVAILSVLIIIPIVLFAMKVNFSYCPLFFTVFGSVLKQALRMNTQSAEVRILISSWLLFTTLISSFYSSVLLSFLTMPLENRYIRTFRELSKAAQYGVVESYASKHSAVLPYILHSNEEYLRTLGKVIVKNEWYTDEYMHNKPITTNKNIAIINSEFFLQRKNGLPGSRFLMISDEALLSNNIAVAMRNDFCCTERLNAMITRATEAGLFSHYLQKYSLRGVITNHVVEKKAKSLAIFDISGVLFILVSGLVLSSVTLLVEMLHIRRKNRRM</sequence>
<dbReference type="GO" id="GO:0015276">
    <property type="term" value="F:ligand-gated monoatomic ion channel activity"/>
    <property type="evidence" value="ECO:0007669"/>
    <property type="project" value="InterPro"/>
</dbReference>
<name>A0A8X6Q3E3_NEPPI</name>
<evidence type="ECO:0000256" key="3">
    <source>
        <dbReference type="ARBA" id="ARBA00022448"/>
    </source>
</evidence>
<keyword evidence="6 14" id="KW-1133">Transmembrane helix</keyword>
<comment type="similarity">
    <text evidence="2">Belongs to the glutamate-gated ion channel (TC 1.A.10.1) family.</text>
</comment>
<evidence type="ECO:0000313" key="17">
    <source>
        <dbReference type="Proteomes" id="UP000887013"/>
    </source>
</evidence>
<evidence type="ECO:0000313" key="16">
    <source>
        <dbReference type="EMBL" id="GFT97765.1"/>
    </source>
</evidence>
<dbReference type="SUPFAM" id="SSF53850">
    <property type="entry name" value="Periplasmic binding protein-like II"/>
    <property type="match status" value="1"/>
</dbReference>
<keyword evidence="3" id="KW-0813">Transport</keyword>
<feature type="domain" description="Ionotropic glutamate receptor L-glutamate and glycine-binding" evidence="15">
    <location>
        <begin position="23"/>
        <end position="83"/>
    </location>
</feature>
<dbReference type="Pfam" id="PF10613">
    <property type="entry name" value="Lig_chan-Glu_bd"/>
    <property type="match status" value="1"/>
</dbReference>
<accession>A0A8X6Q3E3</accession>
<evidence type="ECO:0000256" key="8">
    <source>
        <dbReference type="ARBA" id="ARBA00023065"/>
    </source>
</evidence>
<keyword evidence="10" id="KW-0675">Receptor</keyword>
<keyword evidence="13" id="KW-0407">Ion channel</keyword>
<dbReference type="InterPro" id="IPR019594">
    <property type="entry name" value="Glu/Gly-bd"/>
</dbReference>
<dbReference type="AlphaFoldDB" id="A0A8X6Q3E3"/>
<keyword evidence="5 14" id="KW-0812">Transmembrane</keyword>
<comment type="subcellular location">
    <subcellularLocation>
        <location evidence="1">Cell membrane</location>
        <topology evidence="1">Multi-pass membrane protein</topology>
    </subcellularLocation>
</comment>
<comment type="caution">
    <text evidence="16">The sequence shown here is derived from an EMBL/GenBank/DDBJ whole genome shotgun (WGS) entry which is preliminary data.</text>
</comment>
<feature type="transmembrane region" description="Helical" evidence="14">
    <location>
        <begin position="130"/>
        <end position="153"/>
    </location>
</feature>